<gene>
    <name evidence="2" type="ORF">MVEN_02229700</name>
</gene>
<reference evidence="2" key="1">
    <citation type="submission" date="2020-05" db="EMBL/GenBank/DDBJ databases">
        <title>Mycena genomes resolve the evolution of fungal bioluminescence.</title>
        <authorList>
            <person name="Tsai I.J."/>
        </authorList>
    </citation>
    <scope>NUCLEOTIDE SEQUENCE</scope>
    <source>
        <strain evidence="2">CCC161011</strain>
    </source>
</reference>
<organism evidence="2 3">
    <name type="scientific">Mycena venus</name>
    <dbReference type="NCBI Taxonomy" id="2733690"/>
    <lineage>
        <taxon>Eukaryota</taxon>
        <taxon>Fungi</taxon>
        <taxon>Dikarya</taxon>
        <taxon>Basidiomycota</taxon>
        <taxon>Agaricomycotina</taxon>
        <taxon>Agaricomycetes</taxon>
        <taxon>Agaricomycetidae</taxon>
        <taxon>Agaricales</taxon>
        <taxon>Marasmiineae</taxon>
        <taxon>Mycenaceae</taxon>
        <taxon>Mycena</taxon>
    </lineage>
</organism>
<feature type="region of interest" description="Disordered" evidence="1">
    <location>
        <begin position="273"/>
        <end position="320"/>
    </location>
</feature>
<feature type="compositionally biased region" description="Low complexity" evidence="1">
    <location>
        <begin position="150"/>
        <end position="165"/>
    </location>
</feature>
<evidence type="ECO:0000313" key="3">
    <source>
        <dbReference type="Proteomes" id="UP000620124"/>
    </source>
</evidence>
<feature type="region of interest" description="Disordered" evidence="1">
    <location>
        <begin position="35"/>
        <end position="58"/>
    </location>
</feature>
<dbReference type="EMBL" id="JACAZI010000024">
    <property type="protein sequence ID" value="KAF7335740.1"/>
    <property type="molecule type" value="Genomic_DNA"/>
</dbReference>
<accession>A0A8H7CFT2</accession>
<keyword evidence="3" id="KW-1185">Reference proteome</keyword>
<dbReference type="OrthoDB" id="3268823at2759"/>
<sequence>MATTNLVPTIESTALPSTPANEWAQSTHDILSVHKPSTPLEMDPPVPGSFPEEPEQARSGATLVDTAKMYLPAEDNVQRAMTNAGQTAKAYLPQSVATYLPSSESDLTPPRPPFATNDTDTASNLTNLSTEAQAGSLPPMPDDSASTLFGSSTRNGTGSGNLSTTVHTGTSASPHPVAPLSPPKTPSPGPGESKFVEGLPTPPAHTTSPAPLNTSPAPLTTSPVPLSSSSASEFGLAPVASSSEQSEGIPAPPNSKATTADFEEAGVPAIPEREAEILPPPVEHAVDTPPSPESMGEPASTKKPKLVQRLKEKMHVGSHS</sequence>
<protein>
    <submittedName>
        <fullName evidence="2">Uncharacterized protein</fullName>
    </submittedName>
</protein>
<proteinExistence type="predicted"/>
<evidence type="ECO:0000313" key="2">
    <source>
        <dbReference type="EMBL" id="KAF7335740.1"/>
    </source>
</evidence>
<feature type="compositionally biased region" description="Basic and acidic residues" evidence="1">
    <location>
        <begin position="309"/>
        <end position="320"/>
    </location>
</feature>
<feature type="compositionally biased region" description="Polar residues" evidence="1">
    <location>
        <begin position="116"/>
        <end position="133"/>
    </location>
</feature>
<evidence type="ECO:0000256" key="1">
    <source>
        <dbReference type="SAM" id="MobiDB-lite"/>
    </source>
</evidence>
<dbReference type="Proteomes" id="UP000620124">
    <property type="component" value="Unassembled WGS sequence"/>
</dbReference>
<name>A0A8H7CFT2_9AGAR</name>
<feature type="compositionally biased region" description="Low complexity" evidence="1">
    <location>
        <begin position="204"/>
        <end position="232"/>
    </location>
</feature>
<comment type="caution">
    <text evidence="2">The sequence shown here is derived from an EMBL/GenBank/DDBJ whole genome shotgun (WGS) entry which is preliminary data.</text>
</comment>
<feature type="compositionally biased region" description="Pro residues" evidence="1">
    <location>
        <begin position="176"/>
        <end position="189"/>
    </location>
</feature>
<feature type="region of interest" description="Disordered" evidence="1">
    <location>
        <begin position="100"/>
        <end position="260"/>
    </location>
</feature>
<dbReference type="AlphaFoldDB" id="A0A8H7CFT2"/>